<evidence type="ECO:0000313" key="1">
    <source>
        <dbReference type="EnsemblMetazoa" id="AATE008756-PA.1"/>
    </source>
</evidence>
<protein>
    <submittedName>
        <fullName evidence="1">Uncharacterized protein</fullName>
    </submittedName>
</protein>
<reference evidence="1" key="1">
    <citation type="submission" date="2022-08" db="UniProtKB">
        <authorList>
            <consortium name="EnsemblMetazoa"/>
        </authorList>
    </citation>
    <scope>IDENTIFICATION</scope>
    <source>
        <strain evidence="1">EBRO</strain>
    </source>
</reference>
<accession>A0A182J018</accession>
<dbReference type="VEuPathDB" id="VectorBase:AATE008756"/>
<dbReference type="AlphaFoldDB" id="A0A182J018"/>
<name>A0A182J018_ANOAO</name>
<sequence>MQVDRDAAVIGLGAQLLGGDEEEDLRRRQAEPEQPVHALDRAGQRQERVVGDLQPARVNQQLHPASVGEDADRARHALHDLRLECLRNRAQDLLGQGGAERGVV</sequence>
<proteinExistence type="predicted"/>
<dbReference type="EnsemblMetazoa" id="AATE008756-RA">
    <property type="protein sequence ID" value="AATE008756-PA.1"/>
    <property type="gene ID" value="AATE008756"/>
</dbReference>
<organism evidence="1">
    <name type="scientific">Anopheles atroparvus</name>
    <name type="common">European mosquito</name>
    <dbReference type="NCBI Taxonomy" id="41427"/>
    <lineage>
        <taxon>Eukaryota</taxon>
        <taxon>Metazoa</taxon>
        <taxon>Ecdysozoa</taxon>
        <taxon>Arthropoda</taxon>
        <taxon>Hexapoda</taxon>
        <taxon>Insecta</taxon>
        <taxon>Pterygota</taxon>
        <taxon>Neoptera</taxon>
        <taxon>Endopterygota</taxon>
        <taxon>Diptera</taxon>
        <taxon>Nematocera</taxon>
        <taxon>Culicoidea</taxon>
        <taxon>Culicidae</taxon>
        <taxon>Anophelinae</taxon>
        <taxon>Anopheles</taxon>
    </lineage>
</organism>